<keyword evidence="2" id="KW-0812">Transmembrane</keyword>
<keyword evidence="1" id="KW-0393">Immunoglobulin domain</keyword>
<feature type="domain" description="Ig-like" evidence="4">
    <location>
        <begin position="400"/>
        <end position="480"/>
    </location>
</feature>
<evidence type="ECO:0000259" key="4">
    <source>
        <dbReference type="PROSITE" id="PS50835"/>
    </source>
</evidence>
<keyword evidence="2" id="KW-1133">Transmembrane helix</keyword>
<dbReference type="Proteomes" id="UP000770717">
    <property type="component" value="Unassembled WGS sequence"/>
</dbReference>
<protein>
    <recommendedName>
        <fullName evidence="4">Ig-like domain-containing protein</fullName>
    </recommendedName>
</protein>
<feature type="transmembrane region" description="Helical" evidence="2">
    <location>
        <begin position="841"/>
        <end position="862"/>
    </location>
</feature>
<dbReference type="Pfam" id="PF00047">
    <property type="entry name" value="ig"/>
    <property type="match status" value="1"/>
</dbReference>
<dbReference type="Pfam" id="PF13927">
    <property type="entry name" value="Ig_3"/>
    <property type="match status" value="3"/>
</dbReference>
<feature type="domain" description="Ig-like" evidence="4">
    <location>
        <begin position="317"/>
        <end position="395"/>
    </location>
</feature>
<evidence type="ECO:0000256" key="2">
    <source>
        <dbReference type="SAM" id="Phobius"/>
    </source>
</evidence>
<feature type="domain" description="Ig-like" evidence="4">
    <location>
        <begin position="9"/>
        <end position="101"/>
    </location>
</feature>
<evidence type="ECO:0000313" key="6">
    <source>
        <dbReference type="Proteomes" id="UP000770717"/>
    </source>
</evidence>
<dbReference type="PANTHER" id="PTHR46013">
    <property type="entry name" value="VASCULAR CELL ADHESION MOLECULE 1"/>
    <property type="match status" value="1"/>
</dbReference>
<dbReference type="OrthoDB" id="10045578at2759"/>
<dbReference type="AlphaFoldDB" id="A0A8J6KC38"/>
<dbReference type="InterPro" id="IPR003599">
    <property type="entry name" value="Ig_sub"/>
</dbReference>
<sequence>MGKTRTLTPTLLRLLFSITFMQTSALDFSLSSPQTTIEAQIGEELRITCFASKCSDKNPSFTWSTLMDKILGGNVISVGQTSTLTMTVDAESEGSYRCTVSCDNPPGERRFKILVYSFPSDPTLHISSLVVGQQSRITCIIPSIYPYEMLSADIKLNEEIVAEFDSTESTLNSYEIQNISLTHDLILTEDVKTIKCEAILPFPDTDIEPIKRQAELNLTLMYPPAKPEITVRPSPMVKAGEDIQLSCSSDSRSQTVVQWLRLMGDVELQMPSNYQGSLTIIHTKPEDSGVYICYVKNEAGITSLQVEINVQDLPEKPTLSLKPGTRVVAGQAVTIECLVSDGTNFILRKISEDGDVFLAPTGKVIIKEADPIDTAVYKCIAENQYGVSETSKSLTVEYPPRETILSSSSIDLNEGDTVTMTCVSKGVPAPTISIYQLLTSGESVLLSQDPEITLANVTSGIYQCQATNRLGSEKDKLELMVRVPPSNTSITIMPSHTVKEGDSVHIRCISESFPDPNLVLRMKTELGINELESEHGQYSISHATVEHTGTYICESSNVVGQQIAEAILTVQAPPQNTLISITPSSVVREGDSVQVRCTSEASPAPTLALKMKMEDDVVDLVSDGGEYNIVHAEVRHTGDEIVETTLHVEVPPRNTYLVINPSAVVKEGDSVQIWCSSEGSPEPSLVLKFRIEDEFISLESSDGFYNITHVGMKNAGMYMCESTNEVGQQVVEGKLTVQIPPRNTTVVVTPSQNITVGDTVTITCETHSIPSPTMILQKVCDQNNTVLQSSNGTFTLHNVTRNDTGTYTLTIINKVGNETEVISIFVAEPQQQSPSFNPTPMFIFGSAAFVTAGIIGSVIYHLKKSKLKGSYSLVKALRSKV</sequence>
<gene>
    <name evidence="5" type="ORF">GDO78_009283</name>
</gene>
<dbReference type="InterPro" id="IPR007110">
    <property type="entry name" value="Ig-like_dom"/>
</dbReference>
<feature type="domain" description="Ig-like" evidence="4">
    <location>
        <begin position="227"/>
        <end position="309"/>
    </location>
</feature>
<comment type="caution">
    <text evidence="5">The sequence shown here is derived from an EMBL/GenBank/DDBJ whole genome shotgun (WGS) entry which is preliminary data.</text>
</comment>
<reference evidence="5" key="1">
    <citation type="thesis" date="2020" institute="ProQuest LLC" country="789 East Eisenhower Parkway, Ann Arbor, MI, USA">
        <title>Comparative Genomics and Chromosome Evolution.</title>
        <authorList>
            <person name="Mudd A.B."/>
        </authorList>
    </citation>
    <scope>NUCLEOTIDE SEQUENCE</scope>
    <source>
        <strain evidence="5">HN-11 Male</strain>
        <tissue evidence="5">Kidney and liver</tissue>
    </source>
</reference>
<feature type="signal peptide" evidence="3">
    <location>
        <begin position="1"/>
        <end position="25"/>
    </location>
</feature>
<name>A0A8J6KC38_ELECQ</name>
<dbReference type="CDD" id="cd00096">
    <property type="entry name" value="Ig"/>
    <property type="match status" value="1"/>
</dbReference>
<dbReference type="SMART" id="SM00408">
    <property type="entry name" value="IGc2"/>
    <property type="match status" value="7"/>
</dbReference>
<proteinExistence type="predicted"/>
<feature type="domain" description="Ig-like" evidence="4">
    <location>
        <begin position="485"/>
        <end position="569"/>
    </location>
</feature>
<dbReference type="InterPro" id="IPR036179">
    <property type="entry name" value="Ig-like_dom_sf"/>
</dbReference>
<feature type="domain" description="Ig-like" evidence="4">
    <location>
        <begin position="652"/>
        <end position="736"/>
    </location>
</feature>
<organism evidence="5 6">
    <name type="scientific">Eleutherodactylus coqui</name>
    <name type="common">Puerto Rican coqui</name>
    <dbReference type="NCBI Taxonomy" id="57060"/>
    <lineage>
        <taxon>Eukaryota</taxon>
        <taxon>Metazoa</taxon>
        <taxon>Chordata</taxon>
        <taxon>Craniata</taxon>
        <taxon>Vertebrata</taxon>
        <taxon>Euteleostomi</taxon>
        <taxon>Amphibia</taxon>
        <taxon>Batrachia</taxon>
        <taxon>Anura</taxon>
        <taxon>Neobatrachia</taxon>
        <taxon>Hyloidea</taxon>
        <taxon>Eleutherodactylidae</taxon>
        <taxon>Eleutherodactylinae</taxon>
        <taxon>Eleutherodactylus</taxon>
        <taxon>Eleutherodactylus</taxon>
    </lineage>
</organism>
<evidence type="ECO:0000256" key="3">
    <source>
        <dbReference type="SAM" id="SignalP"/>
    </source>
</evidence>
<dbReference type="SMART" id="SM00409">
    <property type="entry name" value="IG"/>
    <property type="match status" value="8"/>
</dbReference>
<evidence type="ECO:0000313" key="5">
    <source>
        <dbReference type="EMBL" id="KAG9483259.1"/>
    </source>
</evidence>
<dbReference type="Pfam" id="PF13895">
    <property type="entry name" value="Ig_2"/>
    <property type="match status" value="2"/>
</dbReference>
<dbReference type="InterPro" id="IPR003598">
    <property type="entry name" value="Ig_sub2"/>
</dbReference>
<keyword evidence="2" id="KW-0472">Membrane</keyword>
<dbReference type="PROSITE" id="PS50835">
    <property type="entry name" value="IG_LIKE"/>
    <property type="match status" value="7"/>
</dbReference>
<dbReference type="EMBL" id="WNTK01000005">
    <property type="protein sequence ID" value="KAG9483259.1"/>
    <property type="molecule type" value="Genomic_DNA"/>
</dbReference>
<keyword evidence="3" id="KW-0732">Signal</keyword>
<dbReference type="PANTHER" id="PTHR46013:SF1">
    <property type="entry name" value="IG-LIKE DOMAIN-CONTAINING PROTEIN"/>
    <property type="match status" value="1"/>
</dbReference>
<dbReference type="InterPro" id="IPR013151">
    <property type="entry name" value="Immunoglobulin_dom"/>
</dbReference>
<dbReference type="InterPro" id="IPR013783">
    <property type="entry name" value="Ig-like_fold"/>
</dbReference>
<feature type="domain" description="Ig-like" evidence="4">
    <location>
        <begin position="741"/>
        <end position="823"/>
    </location>
</feature>
<keyword evidence="6" id="KW-1185">Reference proteome</keyword>
<dbReference type="Gene3D" id="2.60.40.10">
    <property type="entry name" value="Immunoglobulins"/>
    <property type="match status" value="8"/>
</dbReference>
<evidence type="ECO:0000256" key="1">
    <source>
        <dbReference type="ARBA" id="ARBA00023319"/>
    </source>
</evidence>
<feature type="chain" id="PRO_5035189252" description="Ig-like domain-containing protein" evidence="3">
    <location>
        <begin position="26"/>
        <end position="881"/>
    </location>
</feature>
<accession>A0A8J6KC38</accession>
<dbReference type="SUPFAM" id="SSF48726">
    <property type="entry name" value="Immunoglobulin"/>
    <property type="match status" value="8"/>
</dbReference>